<dbReference type="Proteomes" id="UP000198287">
    <property type="component" value="Unassembled WGS sequence"/>
</dbReference>
<dbReference type="AlphaFoldDB" id="A0A226D0W7"/>
<organism evidence="3 4">
    <name type="scientific">Folsomia candida</name>
    <name type="common">Springtail</name>
    <dbReference type="NCBI Taxonomy" id="158441"/>
    <lineage>
        <taxon>Eukaryota</taxon>
        <taxon>Metazoa</taxon>
        <taxon>Ecdysozoa</taxon>
        <taxon>Arthropoda</taxon>
        <taxon>Hexapoda</taxon>
        <taxon>Collembola</taxon>
        <taxon>Entomobryomorpha</taxon>
        <taxon>Isotomoidea</taxon>
        <taxon>Isotomidae</taxon>
        <taxon>Proisotominae</taxon>
        <taxon>Folsomia</taxon>
    </lineage>
</organism>
<keyword evidence="1" id="KW-0812">Transmembrane</keyword>
<sequence length="123" mass="13998">MPRVFQAVLAVEILCGILLPKTEGVTHKHNKLIINSLTHSARKSRQVLYPHTIQEPVSYPASQNRTGELIPHPASNRLDKSRPAYIKRSWSTKRKILTFLAVFVFIAVTLQLYFCCKRRKGSA</sequence>
<feature type="chain" id="PRO_5012240212" evidence="2">
    <location>
        <begin position="25"/>
        <end position="123"/>
    </location>
</feature>
<accession>A0A226D0W7</accession>
<gene>
    <name evidence="3" type="ORF">Fcan01_26449</name>
</gene>
<evidence type="ECO:0000313" key="4">
    <source>
        <dbReference type="Proteomes" id="UP000198287"/>
    </source>
</evidence>
<keyword evidence="4" id="KW-1185">Reference proteome</keyword>
<evidence type="ECO:0000256" key="1">
    <source>
        <dbReference type="SAM" id="Phobius"/>
    </source>
</evidence>
<feature type="signal peptide" evidence="2">
    <location>
        <begin position="1"/>
        <end position="24"/>
    </location>
</feature>
<comment type="caution">
    <text evidence="3">The sequence shown here is derived from an EMBL/GenBank/DDBJ whole genome shotgun (WGS) entry which is preliminary data.</text>
</comment>
<keyword evidence="1" id="KW-0472">Membrane</keyword>
<keyword evidence="2" id="KW-0732">Signal</keyword>
<name>A0A226D0W7_FOLCA</name>
<proteinExistence type="predicted"/>
<evidence type="ECO:0000256" key="2">
    <source>
        <dbReference type="SAM" id="SignalP"/>
    </source>
</evidence>
<protein>
    <submittedName>
        <fullName evidence="3">Uncharacterized protein</fullName>
    </submittedName>
</protein>
<reference evidence="3 4" key="1">
    <citation type="submission" date="2015-12" db="EMBL/GenBank/DDBJ databases">
        <title>The genome of Folsomia candida.</title>
        <authorList>
            <person name="Faddeeva A."/>
            <person name="Derks M.F."/>
            <person name="Anvar Y."/>
            <person name="Smit S."/>
            <person name="Van Straalen N."/>
            <person name="Roelofs D."/>
        </authorList>
    </citation>
    <scope>NUCLEOTIDE SEQUENCE [LARGE SCALE GENOMIC DNA]</scope>
    <source>
        <strain evidence="3 4">VU population</strain>
        <tissue evidence="3">Whole body</tissue>
    </source>
</reference>
<dbReference type="EMBL" id="LNIX01000043">
    <property type="protein sequence ID" value="OXA38823.1"/>
    <property type="molecule type" value="Genomic_DNA"/>
</dbReference>
<evidence type="ECO:0000313" key="3">
    <source>
        <dbReference type="EMBL" id="OXA38823.1"/>
    </source>
</evidence>
<feature type="transmembrane region" description="Helical" evidence="1">
    <location>
        <begin position="96"/>
        <end position="114"/>
    </location>
</feature>
<keyword evidence="1" id="KW-1133">Transmembrane helix</keyword>